<protein>
    <submittedName>
        <fullName evidence="1">SAM-dependent methyltransferase</fullName>
    </submittedName>
</protein>
<dbReference type="InterPro" id="IPR006764">
    <property type="entry name" value="SAM_dep_MeTrfase_SAV2177_type"/>
</dbReference>
<keyword evidence="1" id="KW-0808">Transferase</keyword>
<keyword evidence="1" id="KW-0489">Methyltransferase</keyword>
<proteinExistence type="predicted"/>
<keyword evidence="2" id="KW-1185">Reference proteome</keyword>
<organism evidence="1 2">
    <name type="scientific">Frankia umida</name>
    <dbReference type="NCBI Taxonomy" id="573489"/>
    <lineage>
        <taxon>Bacteria</taxon>
        <taxon>Bacillati</taxon>
        <taxon>Actinomycetota</taxon>
        <taxon>Actinomycetes</taxon>
        <taxon>Frankiales</taxon>
        <taxon>Frankiaceae</taxon>
        <taxon>Frankia</taxon>
    </lineage>
</organism>
<dbReference type="Gene3D" id="3.40.50.150">
    <property type="entry name" value="Vaccinia Virus protein VP39"/>
    <property type="match status" value="1"/>
</dbReference>
<dbReference type="RefSeq" id="WP_248826579.1">
    <property type="nucleotide sequence ID" value="NZ_JALKFT010000035.1"/>
</dbReference>
<evidence type="ECO:0000313" key="1">
    <source>
        <dbReference type="EMBL" id="MCK9878481.1"/>
    </source>
</evidence>
<dbReference type="EMBL" id="JALKFT010000035">
    <property type="protein sequence ID" value="MCK9878481.1"/>
    <property type="molecule type" value="Genomic_DNA"/>
</dbReference>
<gene>
    <name evidence="1" type="ORF">MXD59_22395</name>
</gene>
<dbReference type="GO" id="GO:0008168">
    <property type="term" value="F:methyltransferase activity"/>
    <property type="evidence" value="ECO:0007669"/>
    <property type="project" value="UniProtKB-KW"/>
</dbReference>
<dbReference type="Proteomes" id="UP001201873">
    <property type="component" value="Unassembled WGS sequence"/>
</dbReference>
<comment type="caution">
    <text evidence="1">The sequence shown here is derived from an EMBL/GenBank/DDBJ whole genome shotgun (WGS) entry which is preliminary data.</text>
</comment>
<dbReference type="SUPFAM" id="SSF53335">
    <property type="entry name" value="S-adenosyl-L-methionine-dependent methyltransferases"/>
    <property type="match status" value="1"/>
</dbReference>
<reference evidence="1 2" key="1">
    <citation type="submission" date="2022-04" db="EMBL/GenBank/DDBJ databases">
        <title>Genome diversity in the genus Frankia.</title>
        <authorList>
            <person name="Carlos-Shanley C."/>
            <person name="Hahn D."/>
        </authorList>
    </citation>
    <scope>NUCLEOTIDE SEQUENCE [LARGE SCALE GENOMIC DNA]</scope>
    <source>
        <strain evidence="1 2">Ag45/Mut15</strain>
    </source>
</reference>
<accession>A0ABT0K412</accession>
<sequence length="272" mass="29079">MADVPGWASGVDVDRPSAARMYDYALGGSHNFAADREAYAAVVRTFPDAPLVARSNRLFLHRAVRHIQTEFGINQFLDLGSGVPTVGNVHEIAQHLDPRARVVYVDIDPVAVAHAEMLLADNPGAAILRADVRDPASVLGSEQVAALLDLSRPVAVLMVTVLHFIRDDDDPAAIVAAFRDATAAGSAVAVSHLVADDWDDESRNVHGVYDRTSTGINPRTREGIAGLLEGYTLVEPGLVHLPSWRPDPGSAALDPLVDDPRRSVALAAVGRR</sequence>
<dbReference type="InterPro" id="IPR029063">
    <property type="entry name" value="SAM-dependent_MTases_sf"/>
</dbReference>
<evidence type="ECO:0000313" key="2">
    <source>
        <dbReference type="Proteomes" id="UP001201873"/>
    </source>
</evidence>
<name>A0ABT0K412_9ACTN</name>
<dbReference type="Pfam" id="PF04672">
    <property type="entry name" value="Methyltransf_19"/>
    <property type="match status" value="1"/>
</dbReference>
<dbReference type="PIRSF" id="PIRSF017393">
    <property type="entry name" value="MTase_SAV2177"/>
    <property type="match status" value="1"/>
</dbReference>
<dbReference type="GO" id="GO:0032259">
    <property type="term" value="P:methylation"/>
    <property type="evidence" value="ECO:0007669"/>
    <property type="project" value="UniProtKB-KW"/>
</dbReference>